<keyword evidence="3" id="KW-1185">Reference proteome</keyword>
<dbReference type="Proteomes" id="UP000000559">
    <property type="component" value="Chromosome 4"/>
</dbReference>
<dbReference type="RefSeq" id="XP_717185.2">
    <property type="nucleotide sequence ID" value="XM_712092.2"/>
</dbReference>
<accession>A0A1D8PM74</accession>
<proteinExistence type="predicted"/>
<sequence>MVLLGDIIQSQQNFSNLTTSIPSLDNLIFQTQVKNKIYDVQSAPSCNGMYMVLCALMASHLRENRPIVLIDTMNKFPLQFLKLQPHFQQSWLDNITYYRCDTFAKLYSTLIDVTIPSDTILIINEFHQLLQVYKLELSSIYEDLILKHHIEINDTFINNKKTQDKDPLPELPSNSDLLKSSPIVKYESHVNSLITNLKNKCINSNAMVFLLGYLDTKYRPYKAATKQELVESFNSMSPTPSSSSLSSFSEKGRVVLSPFKTHKSLDIKLIFYHDWYHNSPHFRNQYCKTTNSEKTTPTTTIDEYQLRLVYAAQIMMFQMNSSSTTNSSNPVFFDADNEFYSQTSDNTYDELFDNHSNNKQNHYTMIDLNQQYTVPDISSSPNVEDLTMLNATNAECSFIVEKIGTPTAIDTHDIIEDSEDELPIISTNSMST</sequence>
<dbReference type="CGD" id="CAL0000199273">
    <property type="gene designation" value="orf19.11261"/>
</dbReference>
<dbReference type="VEuPathDB" id="FungiDB:C4_05000W_A"/>
<organism evidence="2 3">
    <name type="scientific">Candida albicans (strain SC5314 / ATCC MYA-2876)</name>
    <name type="common">Yeast</name>
    <dbReference type="NCBI Taxonomy" id="237561"/>
    <lineage>
        <taxon>Eukaryota</taxon>
        <taxon>Fungi</taxon>
        <taxon>Dikarya</taxon>
        <taxon>Ascomycota</taxon>
        <taxon>Saccharomycotina</taxon>
        <taxon>Pichiomycetes</taxon>
        <taxon>Debaryomycetaceae</taxon>
        <taxon>Candida/Lodderomyces clade</taxon>
        <taxon>Candida</taxon>
    </lineage>
</organism>
<dbReference type="eggNOG" id="ENOG502RPWZ">
    <property type="taxonomic scope" value="Eukaryota"/>
</dbReference>
<evidence type="ECO:0000313" key="1">
    <source>
        <dbReference type="CGD" id="CAL0000199273"/>
    </source>
</evidence>
<dbReference type="InParanoid" id="A0A1D8PM74"/>
<dbReference type="OrthoDB" id="4021409at2759"/>
<gene>
    <name evidence="2" type="ordered locus">CAALFM_C405000WA</name>
    <name evidence="1" type="ordered locus">orf19.11261</name>
</gene>
<name>A0A1D8PM74_CANAL</name>
<dbReference type="EMBL" id="CP017626">
    <property type="protein sequence ID" value="AOW29241.1"/>
    <property type="molecule type" value="Genomic_DNA"/>
</dbReference>
<dbReference type="AlphaFoldDB" id="A0A1D8PM74"/>
<evidence type="ECO:0000313" key="3">
    <source>
        <dbReference type="Proteomes" id="UP000000559"/>
    </source>
</evidence>
<reference evidence="2 3" key="3">
    <citation type="journal article" date="2013" name="Genome Biol.">
        <title>Assembly of a phased diploid Candida albicans genome facilitates allele-specific measurements and provides a simple model for repeat and indel structure.</title>
        <authorList>
            <person name="Muzzey D."/>
            <person name="Schwartz K."/>
            <person name="Weissman J.S."/>
            <person name="Sherlock G."/>
        </authorList>
    </citation>
    <scope>NUCLEOTIDE SEQUENCE [LARGE SCALE GENOMIC DNA]</scope>
    <source>
        <strain evidence="3">SC5314 / ATCC MYA-2876</strain>
    </source>
</reference>
<dbReference type="KEGG" id="cal:CAALFM_C405000WA"/>
<dbReference type="GeneID" id="3641149"/>
<evidence type="ECO:0000313" key="2">
    <source>
        <dbReference type="EMBL" id="AOW29241.1"/>
    </source>
</evidence>
<protein>
    <submittedName>
        <fullName evidence="2">Uncharacterized protein</fullName>
    </submittedName>
</protein>
<reference evidence="2 3" key="2">
    <citation type="journal article" date="2007" name="Genome Biol.">
        <title>Assembly of the Candida albicans genome into sixteen supercontigs aligned on the eight chromosomes.</title>
        <authorList>
            <person name="van het Hoog M."/>
            <person name="Rast T.J."/>
            <person name="Martchenko M."/>
            <person name="Grindle S."/>
            <person name="Dignard D."/>
            <person name="Hogues H."/>
            <person name="Cuomo C."/>
            <person name="Berriman M."/>
            <person name="Scherer S."/>
            <person name="Magee B.B."/>
            <person name="Whiteway M."/>
            <person name="Chibana H."/>
            <person name="Nantel A."/>
            <person name="Magee P.T."/>
        </authorList>
    </citation>
    <scope>GENOME REANNOTATION</scope>
    <source>
        <strain evidence="3">SC5314 / ATCC MYA-2876</strain>
    </source>
</reference>
<reference evidence="2 3" key="1">
    <citation type="journal article" date="2004" name="Proc. Natl. Acad. Sci. U.S.A.">
        <title>The diploid genome sequence of Candida albicans.</title>
        <authorList>
            <person name="Jones T."/>
            <person name="Federspiel N.A."/>
            <person name="Chibana H."/>
            <person name="Dungan J."/>
            <person name="Kalman S."/>
            <person name="Magee B.B."/>
            <person name="Newport G."/>
            <person name="Thorstenson Y.R."/>
            <person name="Agabian N."/>
            <person name="Magee P.T."/>
            <person name="Davis R.W."/>
            <person name="Scherer S."/>
        </authorList>
    </citation>
    <scope>NUCLEOTIDE SEQUENCE [LARGE SCALE GENOMIC DNA]</scope>
    <source>
        <strain evidence="3">SC5314 / ATCC MYA-2876</strain>
    </source>
</reference>